<dbReference type="Proteomes" id="UP000474175">
    <property type="component" value="Unassembled WGS sequence"/>
</dbReference>
<accession>A0A6L9L8E6</accession>
<dbReference type="AlphaFoldDB" id="A0A6L9L8E6"/>
<proteinExistence type="predicted"/>
<sequence>MRINFNDLFTVTDAVVIPKVLINIMSVIRGGPELRLAKDTWTINGVDPVSWQNKDLIVDIRNGSQGKEYYILGLAVV</sequence>
<protein>
    <submittedName>
        <fullName evidence="1">Uncharacterized protein</fullName>
    </submittedName>
</protein>
<dbReference type="EMBL" id="JAAFZH010000004">
    <property type="protein sequence ID" value="NDU95411.1"/>
    <property type="molecule type" value="Genomic_DNA"/>
</dbReference>
<name>A0A6L9L8E6_9BACT</name>
<reference evidence="1 2" key="1">
    <citation type="submission" date="2020-02" db="EMBL/GenBank/DDBJ databases">
        <title>Draft genome sequence of two Spirosoma agri KCTC 52727 and Spirosoma terrae KCTC 52035.</title>
        <authorList>
            <person name="Rojas J."/>
            <person name="Ambika Manirajan B."/>
            <person name="Suarez C."/>
            <person name="Ratering S."/>
            <person name="Schnell S."/>
        </authorList>
    </citation>
    <scope>NUCLEOTIDE SEQUENCE [LARGE SCALE GENOMIC DNA]</scope>
    <source>
        <strain evidence="1 2">KCTC 52035</strain>
    </source>
</reference>
<dbReference type="RefSeq" id="WP_163947377.1">
    <property type="nucleotide sequence ID" value="NZ_JAAFZH010000004.1"/>
</dbReference>
<evidence type="ECO:0000313" key="1">
    <source>
        <dbReference type="EMBL" id="NDU95411.1"/>
    </source>
</evidence>
<keyword evidence="2" id="KW-1185">Reference proteome</keyword>
<organism evidence="1 2">
    <name type="scientific">Spirosoma terrae</name>
    <dbReference type="NCBI Taxonomy" id="1968276"/>
    <lineage>
        <taxon>Bacteria</taxon>
        <taxon>Pseudomonadati</taxon>
        <taxon>Bacteroidota</taxon>
        <taxon>Cytophagia</taxon>
        <taxon>Cytophagales</taxon>
        <taxon>Cytophagaceae</taxon>
        <taxon>Spirosoma</taxon>
    </lineage>
</organism>
<gene>
    <name evidence="1" type="ORF">GK108_11050</name>
</gene>
<comment type="caution">
    <text evidence="1">The sequence shown here is derived from an EMBL/GenBank/DDBJ whole genome shotgun (WGS) entry which is preliminary data.</text>
</comment>
<evidence type="ECO:0000313" key="2">
    <source>
        <dbReference type="Proteomes" id="UP000474175"/>
    </source>
</evidence>